<dbReference type="EMBL" id="JAELUP010000077">
    <property type="protein sequence ID" value="MBJ6362516.1"/>
    <property type="molecule type" value="Genomic_DNA"/>
</dbReference>
<protein>
    <submittedName>
        <fullName evidence="2">S-layer homology domain-containing protein</fullName>
    </submittedName>
</protein>
<proteinExistence type="predicted"/>
<reference evidence="2" key="1">
    <citation type="submission" date="2020-12" db="EMBL/GenBank/DDBJ databases">
        <authorList>
            <person name="Huq M.A."/>
        </authorList>
    </citation>
    <scope>NUCLEOTIDE SEQUENCE</scope>
    <source>
        <strain evidence="2">MAHUQ-46</strain>
    </source>
</reference>
<sequence>MNDISGHWAEASIKQSLSGGIVTGYADGSFRPDAPITSC</sequence>
<feature type="domain" description="SLH" evidence="1">
    <location>
        <begin position="1"/>
        <end position="39"/>
    </location>
</feature>
<evidence type="ECO:0000259" key="1">
    <source>
        <dbReference type="PROSITE" id="PS51272"/>
    </source>
</evidence>
<evidence type="ECO:0000313" key="3">
    <source>
        <dbReference type="Proteomes" id="UP000640274"/>
    </source>
</evidence>
<accession>A0A934MPW6</accession>
<name>A0A934MPW6_9BACL</name>
<evidence type="ECO:0000313" key="2">
    <source>
        <dbReference type="EMBL" id="MBJ6362516.1"/>
    </source>
</evidence>
<comment type="caution">
    <text evidence="2">The sequence shown here is derived from an EMBL/GenBank/DDBJ whole genome shotgun (WGS) entry which is preliminary data.</text>
</comment>
<organism evidence="2 3">
    <name type="scientific">Paenibacillus roseus</name>
    <dbReference type="NCBI Taxonomy" id="2798579"/>
    <lineage>
        <taxon>Bacteria</taxon>
        <taxon>Bacillati</taxon>
        <taxon>Bacillota</taxon>
        <taxon>Bacilli</taxon>
        <taxon>Bacillales</taxon>
        <taxon>Paenibacillaceae</taxon>
        <taxon>Paenibacillus</taxon>
    </lineage>
</organism>
<gene>
    <name evidence="2" type="ORF">JFN88_14810</name>
</gene>
<dbReference type="AlphaFoldDB" id="A0A934MPW6"/>
<keyword evidence="3" id="KW-1185">Reference proteome</keyword>
<dbReference type="Proteomes" id="UP000640274">
    <property type="component" value="Unassembled WGS sequence"/>
</dbReference>
<dbReference type="RefSeq" id="WP_199020060.1">
    <property type="nucleotide sequence ID" value="NZ_JAELUP010000077.1"/>
</dbReference>
<dbReference type="PROSITE" id="PS51272">
    <property type="entry name" value="SLH"/>
    <property type="match status" value="1"/>
</dbReference>
<dbReference type="Pfam" id="PF00395">
    <property type="entry name" value="SLH"/>
    <property type="match status" value="1"/>
</dbReference>
<dbReference type="InterPro" id="IPR001119">
    <property type="entry name" value="SLH_dom"/>
</dbReference>